<dbReference type="Pfam" id="PF08770">
    <property type="entry name" value="SoxZ"/>
    <property type="match status" value="1"/>
</dbReference>
<evidence type="ECO:0000313" key="2">
    <source>
        <dbReference type="EMBL" id="KMW60703.1"/>
    </source>
</evidence>
<dbReference type="Gene3D" id="2.60.40.10">
    <property type="entry name" value="Immunoglobulins"/>
    <property type="match status" value="1"/>
</dbReference>
<dbReference type="STRING" id="1675527.AIOL_000867"/>
<dbReference type="RefSeq" id="WP_049641745.1">
    <property type="nucleotide sequence ID" value="NZ_LFTY01000001.1"/>
</dbReference>
<proteinExistence type="predicted"/>
<feature type="domain" description="Sulphur oxidation protein SoxZ" evidence="1">
    <location>
        <begin position="12"/>
        <end position="103"/>
    </location>
</feature>
<dbReference type="AlphaFoldDB" id="A0A0J9H546"/>
<dbReference type="InterPro" id="IPR014880">
    <property type="entry name" value="SoxZ_dom"/>
</dbReference>
<organism evidence="2 3">
    <name type="scientific">Candidatus Rhodobacter oscarellae</name>
    <dbReference type="NCBI Taxonomy" id="1675527"/>
    <lineage>
        <taxon>Bacteria</taxon>
        <taxon>Pseudomonadati</taxon>
        <taxon>Pseudomonadota</taxon>
        <taxon>Alphaproteobacteria</taxon>
        <taxon>Rhodobacterales</taxon>
        <taxon>Rhodobacter group</taxon>
        <taxon>Rhodobacter</taxon>
    </lineage>
</organism>
<dbReference type="NCBIfam" id="TIGR04490">
    <property type="entry name" value="SoxZ_true"/>
    <property type="match status" value="1"/>
</dbReference>
<name>A0A0J9H546_9RHOB</name>
<keyword evidence="3" id="KW-1185">Reference proteome</keyword>
<evidence type="ECO:0000259" key="1">
    <source>
        <dbReference type="Pfam" id="PF08770"/>
    </source>
</evidence>
<dbReference type="InterPro" id="IPR013783">
    <property type="entry name" value="Ig-like_fold"/>
</dbReference>
<evidence type="ECO:0000313" key="3">
    <source>
        <dbReference type="Proteomes" id="UP000037178"/>
    </source>
</evidence>
<dbReference type="InterPro" id="IPR030995">
    <property type="entry name" value="SoxZ"/>
</dbReference>
<gene>
    <name evidence="2" type="ORF">AIOL_000867</name>
</gene>
<protein>
    <submittedName>
        <fullName evidence="2">Sulfur oxidation protein SoxZ</fullName>
    </submittedName>
</protein>
<dbReference type="SUPFAM" id="SSF81296">
    <property type="entry name" value="E set domains"/>
    <property type="match status" value="1"/>
</dbReference>
<comment type="caution">
    <text evidence="2">The sequence shown here is derived from an EMBL/GenBank/DDBJ whole genome shotgun (WGS) entry which is preliminary data.</text>
</comment>
<dbReference type="EMBL" id="LFTY01000001">
    <property type="protein sequence ID" value="KMW60703.1"/>
    <property type="molecule type" value="Genomic_DNA"/>
</dbReference>
<dbReference type="PATRIC" id="fig|1675527.3.peg.925"/>
<accession>A0A0J9H546</accession>
<dbReference type="InterPro" id="IPR014756">
    <property type="entry name" value="Ig_E-set"/>
</dbReference>
<dbReference type="Proteomes" id="UP000037178">
    <property type="component" value="Unassembled WGS sequence"/>
</dbReference>
<reference evidence="2 3" key="1">
    <citation type="submission" date="2015-06" db="EMBL/GenBank/DDBJ databases">
        <title>Draft genome sequence of an Alphaproteobacteria species associated to the Mediterranean sponge Oscarella lobularis.</title>
        <authorList>
            <person name="Jourda C."/>
            <person name="Santini S."/>
            <person name="Claverie J.-M."/>
        </authorList>
    </citation>
    <scope>NUCLEOTIDE SEQUENCE [LARGE SCALE GENOMIC DNA]</scope>
    <source>
        <strain evidence="2">IGS</strain>
    </source>
</reference>
<dbReference type="OrthoDB" id="9795530at2"/>
<sequence length="109" mass="12091">MASGVKPRAKVPKKAAVGETITIKTLISHKMESGQRKDADGNTIPRSIINRFTAEFNGKSVIDVALEPAISTNPYFQFDAIVPEEGEFHFTWYDDDGDVYETKKPVKMG</sequence>